<dbReference type="AlphaFoldDB" id="A0AAV5IKM8"/>
<dbReference type="PANTHER" id="PTHR33573:SF30">
    <property type="entry name" value="CASP-LIKE PROTEIN 2C1-RELATED"/>
    <property type="match status" value="1"/>
</dbReference>
<dbReference type="GO" id="GO:0005886">
    <property type="term" value="C:plasma membrane"/>
    <property type="evidence" value="ECO:0007669"/>
    <property type="project" value="UniProtKB-SubCell"/>
</dbReference>
<sequence length="189" mass="21418">MEFNKPKLEALLRLTAIFLLVLTAFIVALDTQTKLIFFLKKKASFTDLKSFVGLVYVISITAAYNLLQLCRYSFQAWFEGISKKSYRYLAWLCYFLDQVTAYVVFATTSAALAQALPAVTGEKSLQWMKLCNKFTRFCYQIGGALGCAYIASLMLVMVASISAFNLFRLYSPKHFMLQKDHEKVIGSSI</sequence>
<feature type="transmembrane region" description="Helical" evidence="8">
    <location>
        <begin position="49"/>
        <end position="67"/>
    </location>
</feature>
<proteinExistence type="inferred from homology"/>
<dbReference type="Proteomes" id="UP001054252">
    <property type="component" value="Unassembled WGS sequence"/>
</dbReference>
<comment type="subunit">
    <text evidence="3 8">Homodimer and heterodimers.</text>
</comment>
<dbReference type="Pfam" id="PF04535">
    <property type="entry name" value="CASP_dom"/>
    <property type="match status" value="1"/>
</dbReference>
<evidence type="ECO:0000256" key="5">
    <source>
        <dbReference type="ARBA" id="ARBA00022692"/>
    </source>
</evidence>
<keyword evidence="5 8" id="KW-0812">Transmembrane</keyword>
<reference evidence="10 11" key="1">
    <citation type="journal article" date="2021" name="Commun. Biol.">
        <title>The genome of Shorea leprosula (Dipterocarpaceae) highlights the ecological relevance of drought in aseasonal tropical rainforests.</title>
        <authorList>
            <person name="Ng K.K.S."/>
            <person name="Kobayashi M.J."/>
            <person name="Fawcett J.A."/>
            <person name="Hatakeyama M."/>
            <person name="Paape T."/>
            <person name="Ng C.H."/>
            <person name="Ang C.C."/>
            <person name="Tnah L.H."/>
            <person name="Lee C.T."/>
            <person name="Nishiyama T."/>
            <person name="Sese J."/>
            <person name="O'Brien M.J."/>
            <person name="Copetti D."/>
            <person name="Mohd Noor M.I."/>
            <person name="Ong R.C."/>
            <person name="Putra M."/>
            <person name="Sireger I.Z."/>
            <person name="Indrioko S."/>
            <person name="Kosugi Y."/>
            <person name="Izuno A."/>
            <person name="Isagi Y."/>
            <person name="Lee S.L."/>
            <person name="Shimizu K.K."/>
        </authorList>
    </citation>
    <scope>NUCLEOTIDE SEQUENCE [LARGE SCALE GENOMIC DNA]</scope>
    <source>
        <strain evidence="10">214</strain>
    </source>
</reference>
<dbReference type="EMBL" id="BPVZ01000015">
    <property type="protein sequence ID" value="GKV00484.1"/>
    <property type="molecule type" value="Genomic_DNA"/>
</dbReference>
<dbReference type="InterPro" id="IPR006702">
    <property type="entry name" value="CASP_dom"/>
</dbReference>
<organism evidence="10 11">
    <name type="scientific">Rubroshorea leprosula</name>
    <dbReference type="NCBI Taxonomy" id="152421"/>
    <lineage>
        <taxon>Eukaryota</taxon>
        <taxon>Viridiplantae</taxon>
        <taxon>Streptophyta</taxon>
        <taxon>Embryophyta</taxon>
        <taxon>Tracheophyta</taxon>
        <taxon>Spermatophyta</taxon>
        <taxon>Magnoliopsida</taxon>
        <taxon>eudicotyledons</taxon>
        <taxon>Gunneridae</taxon>
        <taxon>Pentapetalae</taxon>
        <taxon>rosids</taxon>
        <taxon>malvids</taxon>
        <taxon>Malvales</taxon>
        <taxon>Dipterocarpaceae</taxon>
        <taxon>Rubroshorea</taxon>
    </lineage>
</organism>
<evidence type="ECO:0000256" key="6">
    <source>
        <dbReference type="ARBA" id="ARBA00022989"/>
    </source>
</evidence>
<protein>
    <recommendedName>
        <fullName evidence="8">CASP-like protein</fullName>
    </recommendedName>
</protein>
<evidence type="ECO:0000259" key="9">
    <source>
        <dbReference type="Pfam" id="PF04535"/>
    </source>
</evidence>
<gene>
    <name evidence="10" type="ORF">SLEP1_g13161</name>
</gene>
<evidence type="ECO:0000256" key="4">
    <source>
        <dbReference type="ARBA" id="ARBA00022475"/>
    </source>
</evidence>
<dbReference type="NCBIfam" id="TIGR01569">
    <property type="entry name" value="A_tha_TIGR01569"/>
    <property type="match status" value="1"/>
</dbReference>
<keyword evidence="4 8" id="KW-1003">Cell membrane</keyword>
<feature type="domain" description="Casparian strip membrane protein" evidence="9">
    <location>
        <begin position="7"/>
        <end position="153"/>
    </location>
</feature>
<feature type="transmembrane region" description="Helical" evidence="8">
    <location>
        <begin position="139"/>
        <end position="167"/>
    </location>
</feature>
<accession>A0AAV5IKM8</accession>
<dbReference type="PANTHER" id="PTHR33573">
    <property type="entry name" value="CASP-LIKE PROTEIN 4A4"/>
    <property type="match status" value="1"/>
</dbReference>
<evidence type="ECO:0000256" key="1">
    <source>
        <dbReference type="ARBA" id="ARBA00004651"/>
    </source>
</evidence>
<comment type="caution">
    <text evidence="10">The sequence shown here is derived from an EMBL/GenBank/DDBJ whole genome shotgun (WGS) entry which is preliminary data.</text>
</comment>
<evidence type="ECO:0000313" key="10">
    <source>
        <dbReference type="EMBL" id="GKV00484.1"/>
    </source>
</evidence>
<keyword evidence="6 8" id="KW-1133">Transmembrane helix</keyword>
<comment type="similarity">
    <text evidence="2 8">Belongs to the Casparian strip membrane proteins (CASP) family.</text>
</comment>
<keyword evidence="11" id="KW-1185">Reference proteome</keyword>
<evidence type="ECO:0000256" key="8">
    <source>
        <dbReference type="RuleBase" id="RU361233"/>
    </source>
</evidence>
<evidence type="ECO:0000256" key="7">
    <source>
        <dbReference type="ARBA" id="ARBA00023136"/>
    </source>
</evidence>
<feature type="transmembrane region" description="Helical" evidence="8">
    <location>
        <begin position="88"/>
        <end position="119"/>
    </location>
</feature>
<keyword evidence="7 8" id="KW-0472">Membrane</keyword>
<dbReference type="InterPro" id="IPR006459">
    <property type="entry name" value="CASP/CASPL"/>
</dbReference>
<comment type="subcellular location">
    <subcellularLocation>
        <location evidence="1 8">Cell membrane</location>
        <topology evidence="1 8">Multi-pass membrane protein</topology>
    </subcellularLocation>
</comment>
<feature type="transmembrane region" description="Helical" evidence="8">
    <location>
        <begin position="12"/>
        <end position="29"/>
    </location>
</feature>
<name>A0AAV5IKM8_9ROSI</name>
<evidence type="ECO:0000313" key="11">
    <source>
        <dbReference type="Proteomes" id="UP001054252"/>
    </source>
</evidence>
<evidence type="ECO:0000256" key="3">
    <source>
        <dbReference type="ARBA" id="ARBA00011489"/>
    </source>
</evidence>
<evidence type="ECO:0000256" key="2">
    <source>
        <dbReference type="ARBA" id="ARBA00007651"/>
    </source>
</evidence>